<keyword evidence="1" id="KW-0614">Plasmid</keyword>
<proteinExistence type="predicted"/>
<evidence type="ECO:0000313" key="1">
    <source>
        <dbReference type="EMBL" id="QDV39260.1"/>
    </source>
</evidence>
<gene>
    <name evidence="1" type="ORF">ElP_72240</name>
</gene>
<accession>A0A518HEI4</accession>
<organism evidence="1 2">
    <name type="scientific">Tautonia plasticadhaerens</name>
    <dbReference type="NCBI Taxonomy" id="2527974"/>
    <lineage>
        <taxon>Bacteria</taxon>
        <taxon>Pseudomonadati</taxon>
        <taxon>Planctomycetota</taxon>
        <taxon>Planctomycetia</taxon>
        <taxon>Isosphaerales</taxon>
        <taxon>Isosphaeraceae</taxon>
        <taxon>Tautonia</taxon>
    </lineage>
</organism>
<reference evidence="1 2" key="1">
    <citation type="submission" date="2019-02" db="EMBL/GenBank/DDBJ databases">
        <title>Deep-cultivation of Planctomycetes and their phenomic and genomic characterization uncovers novel biology.</title>
        <authorList>
            <person name="Wiegand S."/>
            <person name="Jogler M."/>
            <person name="Boedeker C."/>
            <person name="Pinto D."/>
            <person name="Vollmers J."/>
            <person name="Rivas-Marin E."/>
            <person name="Kohn T."/>
            <person name="Peeters S.H."/>
            <person name="Heuer A."/>
            <person name="Rast P."/>
            <person name="Oberbeckmann S."/>
            <person name="Bunk B."/>
            <person name="Jeske O."/>
            <person name="Meyerdierks A."/>
            <person name="Storesund J.E."/>
            <person name="Kallscheuer N."/>
            <person name="Luecker S."/>
            <person name="Lage O.M."/>
            <person name="Pohl T."/>
            <person name="Merkel B.J."/>
            <person name="Hornburger P."/>
            <person name="Mueller R.-W."/>
            <person name="Bruemmer F."/>
            <person name="Labrenz M."/>
            <person name="Spormann A.M."/>
            <person name="Op den Camp H."/>
            <person name="Overmann J."/>
            <person name="Amann R."/>
            <person name="Jetten M.S.M."/>
            <person name="Mascher T."/>
            <person name="Medema M.H."/>
            <person name="Devos D.P."/>
            <person name="Kaster A.-K."/>
            <person name="Ovreas L."/>
            <person name="Rohde M."/>
            <person name="Galperin M.Y."/>
            <person name="Jogler C."/>
        </authorList>
    </citation>
    <scope>NUCLEOTIDE SEQUENCE [LARGE SCALE GENOMIC DNA]</scope>
    <source>
        <strain evidence="1 2">ElP</strain>
        <plasmid evidence="2">pelp_1</plasmid>
    </source>
</reference>
<dbReference type="EMBL" id="CP036427">
    <property type="protein sequence ID" value="QDV39260.1"/>
    <property type="molecule type" value="Genomic_DNA"/>
</dbReference>
<evidence type="ECO:0000313" key="2">
    <source>
        <dbReference type="Proteomes" id="UP000317835"/>
    </source>
</evidence>
<keyword evidence="2" id="KW-1185">Reference proteome</keyword>
<geneLocation type="plasmid" evidence="2">
    <name>pelp_1</name>
</geneLocation>
<protein>
    <submittedName>
        <fullName evidence="1">Uncharacterized protein</fullName>
    </submittedName>
</protein>
<dbReference type="RefSeq" id="WP_197447156.1">
    <property type="nucleotide sequence ID" value="NZ_CP036427.1"/>
</dbReference>
<dbReference type="Proteomes" id="UP000317835">
    <property type="component" value="Plasmid pElP_1"/>
</dbReference>
<dbReference type="KEGG" id="tpla:ElP_72240"/>
<dbReference type="AlphaFoldDB" id="A0A518HEI4"/>
<sequence length="58" mass="6411">MNDLTYFERLVASAHRIARHPWHPGKEQAIDLAVEGLVMAVLIDSEERVVLGGRSNAA</sequence>
<name>A0A518HEI4_9BACT</name>